<name>A0A8H7YR95_AJECA</name>
<feature type="compositionally biased region" description="Basic and acidic residues" evidence="1">
    <location>
        <begin position="46"/>
        <end position="64"/>
    </location>
</feature>
<dbReference type="Proteomes" id="UP000670092">
    <property type="component" value="Unassembled WGS sequence"/>
</dbReference>
<keyword evidence="2" id="KW-0732">Signal</keyword>
<dbReference type="EMBL" id="JAEVHI010000003">
    <property type="protein sequence ID" value="KAG5296242.1"/>
    <property type="molecule type" value="Genomic_DNA"/>
</dbReference>
<feature type="signal peptide" evidence="2">
    <location>
        <begin position="1"/>
        <end position="21"/>
    </location>
</feature>
<comment type="caution">
    <text evidence="3">The sequence shown here is derived from an EMBL/GenBank/DDBJ whole genome shotgun (WGS) entry which is preliminary data.</text>
</comment>
<protein>
    <submittedName>
        <fullName evidence="3">Uncharacterized protein</fullName>
    </submittedName>
</protein>
<accession>A0A8H7YR95</accession>
<gene>
    <name evidence="3" type="ORF">I7I52_06832</name>
</gene>
<feature type="chain" id="PRO_5034083108" evidence="2">
    <location>
        <begin position="22"/>
        <end position="64"/>
    </location>
</feature>
<evidence type="ECO:0000313" key="3">
    <source>
        <dbReference type="EMBL" id="KAG5296242.1"/>
    </source>
</evidence>
<sequence>MYCTLLLWNNLSLSLSPSTDSTRISFLCGPRMAIRGPAGVVLITGSEKKKEQREKKKTGEKQRP</sequence>
<reference evidence="3 4" key="1">
    <citation type="submission" date="2021-01" db="EMBL/GenBank/DDBJ databases">
        <title>Chromosome-level genome assembly of a human fungal pathogen reveals clustering of transcriptionally co-regulated genes.</title>
        <authorList>
            <person name="Voorhies M."/>
            <person name="Cohen S."/>
            <person name="Shea T.P."/>
            <person name="Petrus S."/>
            <person name="Munoz J.F."/>
            <person name="Poplawski S."/>
            <person name="Goldman W.E."/>
            <person name="Michael T."/>
            <person name="Cuomo C.A."/>
            <person name="Sil A."/>
            <person name="Beyhan S."/>
        </authorList>
    </citation>
    <scope>NUCLEOTIDE SEQUENCE [LARGE SCALE GENOMIC DNA]</scope>
    <source>
        <strain evidence="3 4">G184AR</strain>
    </source>
</reference>
<proteinExistence type="predicted"/>
<evidence type="ECO:0000313" key="4">
    <source>
        <dbReference type="Proteomes" id="UP000670092"/>
    </source>
</evidence>
<organism evidence="3 4">
    <name type="scientific">Ajellomyces capsulatus</name>
    <name type="common">Darling's disease fungus</name>
    <name type="synonym">Histoplasma capsulatum</name>
    <dbReference type="NCBI Taxonomy" id="5037"/>
    <lineage>
        <taxon>Eukaryota</taxon>
        <taxon>Fungi</taxon>
        <taxon>Dikarya</taxon>
        <taxon>Ascomycota</taxon>
        <taxon>Pezizomycotina</taxon>
        <taxon>Eurotiomycetes</taxon>
        <taxon>Eurotiomycetidae</taxon>
        <taxon>Onygenales</taxon>
        <taxon>Ajellomycetaceae</taxon>
        <taxon>Histoplasma</taxon>
    </lineage>
</organism>
<feature type="region of interest" description="Disordered" evidence="1">
    <location>
        <begin position="44"/>
        <end position="64"/>
    </location>
</feature>
<evidence type="ECO:0000256" key="1">
    <source>
        <dbReference type="SAM" id="MobiDB-lite"/>
    </source>
</evidence>
<evidence type="ECO:0000256" key="2">
    <source>
        <dbReference type="SAM" id="SignalP"/>
    </source>
</evidence>
<dbReference type="AlphaFoldDB" id="A0A8H7YR95"/>
<dbReference type="VEuPathDB" id="FungiDB:I7I52_06832"/>